<dbReference type="AlphaFoldDB" id="A0A518G354"/>
<dbReference type="EMBL" id="CP036298">
    <property type="protein sequence ID" value="QDV22969.1"/>
    <property type="molecule type" value="Genomic_DNA"/>
</dbReference>
<evidence type="ECO:0000313" key="3">
    <source>
        <dbReference type="Proteomes" id="UP000318017"/>
    </source>
</evidence>
<organism evidence="2 3">
    <name type="scientific">Aureliella helgolandensis</name>
    <dbReference type="NCBI Taxonomy" id="2527968"/>
    <lineage>
        <taxon>Bacteria</taxon>
        <taxon>Pseudomonadati</taxon>
        <taxon>Planctomycetota</taxon>
        <taxon>Planctomycetia</taxon>
        <taxon>Pirellulales</taxon>
        <taxon>Pirellulaceae</taxon>
        <taxon>Aureliella</taxon>
    </lineage>
</organism>
<dbReference type="Proteomes" id="UP000318017">
    <property type="component" value="Chromosome"/>
</dbReference>
<protein>
    <submittedName>
        <fullName evidence="2">Uncharacterized protein</fullName>
    </submittedName>
</protein>
<gene>
    <name evidence="2" type="ORF">Q31a_12620</name>
</gene>
<keyword evidence="3" id="KW-1185">Reference proteome</keyword>
<proteinExistence type="predicted"/>
<reference evidence="2 3" key="1">
    <citation type="submission" date="2019-02" db="EMBL/GenBank/DDBJ databases">
        <title>Deep-cultivation of Planctomycetes and their phenomic and genomic characterization uncovers novel biology.</title>
        <authorList>
            <person name="Wiegand S."/>
            <person name="Jogler M."/>
            <person name="Boedeker C."/>
            <person name="Pinto D."/>
            <person name="Vollmers J."/>
            <person name="Rivas-Marin E."/>
            <person name="Kohn T."/>
            <person name="Peeters S.H."/>
            <person name="Heuer A."/>
            <person name="Rast P."/>
            <person name="Oberbeckmann S."/>
            <person name="Bunk B."/>
            <person name="Jeske O."/>
            <person name="Meyerdierks A."/>
            <person name="Storesund J.E."/>
            <person name="Kallscheuer N."/>
            <person name="Luecker S."/>
            <person name="Lage O.M."/>
            <person name="Pohl T."/>
            <person name="Merkel B.J."/>
            <person name="Hornburger P."/>
            <person name="Mueller R.-W."/>
            <person name="Bruemmer F."/>
            <person name="Labrenz M."/>
            <person name="Spormann A.M."/>
            <person name="Op den Camp H."/>
            <person name="Overmann J."/>
            <person name="Amann R."/>
            <person name="Jetten M.S.M."/>
            <person name="Mascher T."/>
            <person name="Medema M.H."/>
            <person name="Devos D.P."/>
            <person name="Kaster A.-K."/>
            <person name="Ovreas L."/>
            <person name="Rohde M."/>
            <person name="Galperin M.Y."/>
            <person name="Jogler C."/>
        </authorList>
    </citation>
    <scope>NUCLEOTIDE SEQUENCE [LARGE SCALE GENOMIC DNA]</scope>
    <source>
        <strain evidence="2 3">Q31a</strain>
    </source>
</reference>
<feature type="region of interest" description="Disordered" evidence="1">
    <location>
        <begin position="22"/>
        <end position="60"/>
    </location>
</feature>
<dbReference type="KEGG" id="ahel:Q31a_12620"/>
<evidence type="ECO:0000313" key="2">
    <source>
        <dbReference type="EMBL" id="QDV22969.1"/>
    </source>
</evidence>
<feature type="compositionally biased region" description="Polar residues" evidence="1">
    <location>
        <begin position="26"/>
        <end position="42"/>
    </location>
</feature>
<sequence length="91" mass="9876">MKAAPNNRKDAASDMGSFRQSHFCRASSSSGLPTGGQPSSRGCGTHLYPQHANIPQHASAGQKEAVLSVYACRTTQDSKVFRFCRYEVARN</sequence>
<evidence type="ECO:0000256" key="1">
    <source>
        <dbReference type="SAM" id="MobiDB-lite"/>
    </source>
</evidence>
<accession>A0A518G354</accession>
<name>A0A518G354_9BACT</name>